<gene>
    <name evidence="1" type="ORF">RM53_15625</name>
</gene>
<reference evidence="1 2" key="1">
    <citation type="submission" date="2014-12" db="EMBL/GenBank/DDBJ databases">
        <title>Genome sequencing of Brevundimonas nasdae TPW30.</title>
        <authorList>
            <person name="Tan P.W."/>
            <person name="Chan K.-G."/>
        </authorList>
    </citation>
    <scope>NUCLEOTIDE SEQUENCE [LARGE SCALE GENOMIC DNA]</scope>
    <source>
        <strain evidence="1 2">TPW30</strain>
    </source>
</reference>
<organism evidence="1 2">
    <name type="scientific">Brevundimonas nasdae</name>
    <dbReference type="NCBI Taxonomy" id="172043"/>
    <lineage>
        <taxon>Bacteria</taxon>
        <taxon>Pseudomonadati</taxon>
        <taxon>Pseudomonadota</taxon>
        <taxon>Alphaproteobacteria</taxon>
        <taxon>Caulobacterales</taxon>
        <taxon>Caulobacteraceae</taxon>
        <taxon>Brevundimonas</taxon>
    </lineage>
</organism>
<comment type="caution">
    <text evidence="1">The sequence shown here is derived from an EMBL/GenBank/DDBJ whole genome shotgun (WGS) entry which is preliminary data.</text>
</comment>
<sequence>MTDLLARLSSESDIHNVEAAEVGFSIIAKPERIADFSLMVRAALDCPDAPFVVFATPIGSAQDGHYERAHVLPL</sequence>
<evidence type="ECO:0000313" key="2">
    <source>
        <dbReference type="Proteomes" id="UP000031166"/>
    </source>
</evidence>
<evidence type="ECO:0000313" key="1">
    <source>
        <dbReference type="EMBL" id="KIC55131.1"/>
    </source>
</evidence>
<dbReference type="EMBL" id="JWSY01000039">
    <property type="protein sequence ID" value="KIC55131.1"/>
    <property type="molecule type" value="Genomic_DNA"/>
</dbReference>
<proteinExistence type="predicted"/>
<protein>
    <submittedName>
        <fullName evidence="1">Uncharacterized protein</fullName>
    </submittedName>
</protein>
<dbReference type="AlphaFoldDB" id="A0A0B4CL36"/>
<name>A0A0B4CL36_9CAUL</name>
<dbReference type="Proteomes" id="UP000031166">
    <property type="component" value="Unassembled WGS sequence"/>
</dbReference>
<accession>A0A0B4CL36</accession>